<comment type="catalytic activity">
    <reaction evidence="5 6">
        <text>adenosine(37) in tRNA + dimethylallyl diphosphate = N(6)-dimethylallyladenosine(37) in tRNA + diphosphate</text>
        <dbReference type="Rhea" id="RHEA:26482"/>
        <dbReference type="Rhea" id="RHEA-COMP:10162"/>
        <dbReference type="Rhea" id="RHEA-COMP:10375"/>
        <dbReference type="ChEBI" id="CHEBI:33019"/>
        <dbReference type="ChEBI" id="CHEBI:57623"/>
        <dbReference type="ChEBI" id="CHEBI:74411"/>
        <dbReference type="ChEBI" id="CHEBI:74415"/>
        <dbReference type="EC" id="2.5.1.75"/>
    </reaction>
</comment>
<comment type="similarity">
    <text evidence="1 5 7">Belongs to the IPP transferase family.</text>
</comment>
<keyword evidence="9" id="KW-1185">Reference proteome</keyword>
<evidence type="ECO:0000313" key="8">
    <source>
        <dbReference type="EMBL" id="SCV05866.1"/>
    </source>
</evidence>
<reference evidence="9" key="1">
    <citation type="submission" date="2016-03" db="EMBL/GenBank/DDBJ databases">
        <authorList>
            <person name="Devillers Hugo."/>
        </authorList>
    </citation>
    <scope>NUCLEOTIDE SEQUENCE [LARGE SCALE GENOMIC DNA]</scope>
</reference>
<dbReference type="PANTHER" id="PTHR11088:SF89">
    <property type="entry name" value="TRNA DIMETHYLALLYLTRANSFERASE"/>
    <property type="match status" value="1"/>
</dbReference>
<evidence type="ECO:0000313" key="9">
    <source>
        <dbReference type="Proteomes" id="UP000189911"/>
    </source>
</evidence>
<dbReference type="InterPro" id="IPR027417">
    <property type="entry name" value="P-loop_NTPase"/>
</dbReference>
<dbReference type="GO" id="GO:0052381">
    <property type="term" value="F:tRNA dimethylallyltransferase activity"/>
    <property type="evidence" value="ECO:0007669"/>
    <property type="project" value="UniProtKB-UniRule"/>
</dbReference>
<accession>A0A1G4KMY5</accession>
<dbReference type="EMBL" id="LT598447">
    <property type="protein sequence ID" value="SCV05866.1"/>
    <property type="molecule type" value="Genomic_DNA"/>
</dbReference>
<keyword evidence="4 5" id="KW-0067">ATP-binding</keyword>
<dbReference type="InterPro" id="IPR018022">
    <property type="entry name" value="IPT"/>
</dbReference>
<evidence type="ECO:0000256" key="3">
    <source>
        <dbReference type="ARBA" id="ARBA00022741"/>
    </source>
</evidence>
<comment type="function">
    <text evidence="5">Catalyzes the transfer of a dimethylallyl group onto the adenine at position 37.</text>
</comment>
<dbReference type="AlphaFoldDB" id="A0A1G4KMY5"/>
<keyword evidence="5" id="KW-0963">Cytoplasm</keyword>
<dbReference type="Proteomes" id="UP000189911">
    <property type="component" value="Chromosome H"/>
</dbReference>
<name>A0A1G4KMY5_9SACH</name>
<dbReference type="GO" id="GO:0005524">
    <property type="term" value="F:ATP binding"/>
    <property type="evidence" value="ECO:0007669"/>
    <property type="project" value="UniProtKB-UniRule"/>
</dbReference>
<evidence type="ECO:0000256" key="6">
    <source>
        <dbReference type="RuleBase" id="RU003783"/>
    </source>
</evidence>
<sequence length="428" mass="49828">MIRWLANKIYMPKPKVIVIAGTTGVGKSQLSIQLASHVSGEVINSDSMQVYRDIPIITNKHPIEERCGIPHHVMNHVTWDEEYYLHRFEKECLGAIEDIHSRGKVPIIVGGTHYYLQILLSKRAMQKHRKPTAEEQAILESEGNDQVYAALQEMDPVIAAKYHPNDTRRVRRMLEIYFTTGQRPSEAFAVQKNSLKFDTLFYWIYSAPETLDLRLDTRVDDMMKNGALEEIQQLYDYYKVHSFTHEQCENGVWQVIGFKEFLPWLENIPGASFDLSIERMKVRTRQYAKKQVKWIKKMLLPDVKENLYALDATNLELWDRNVLDRAISIADDFVSSQKVKEEHAPPELKCLLNSTSIGDNSPKTENDWSRYTCQACRDKDDKPLLAIGEKNWQIHLKSRRHRLNLGRAKKQENHEIWKKRKLDTPPTA</sequence>
<dbReference type="HAMAP" id="MF_00185">
    <property type="entry name" value="IPP_trans"/>
    <property type="match status" value="1"/>
</dbReference>
<dbReference type="OrthoDB" id="775260at2759"/>
<dbReference type="PIRSF" id="PIRSF039110">
    <property type="entry name" value="IPP_transferase"/>
    <property type="match status" value="1"/>
</dbReference>
<dbReference type="Gene3D" id="1.10.20.140">
    <property type="match status" value="1"/>
</dbReference>
<dbReference type="Pfam" id="PF01715">
    <property type="entry name" value="IPPT"/>
    <property type="match status" value="1"/>
</dbReference>
<evidence type="ECO:0000256" key="5">
    <source>
        <dbReference type="PIRNR" id="PIRNR039110"/>
    </source>
</evidence>
<dbReference type="GO" id="GO:0005739">
    <property type="term" value="C:mitochondrion"/>
    <property type="evidence" value="ECO:0007669"/>
    <property type="project" value="TreeGrafter"/>
</dbReference>
<dbReference type="Gene3D" id="3.30.160.60">
    <property type="entry name" value="Classic Zinc Finger"/>
    <property type="match status" value="1"/>
</dbReference>
<dbReference type="NCBIfam" id="TIGR00174">
    <property type="entry name" value="miaA"/>
    <property type="match status" value="1"/>
</dbReference>
<dbReference type="EC" id="2.5.1.75" evidence="5 6"/>
<evidence type="ECO:0000256" key="4">
    <source>
        <dbReference type="ARBA" id="ARBA00022840"/>
    </source>
</evidence>
<keyword evidence="2 5" id="KW-0808">Transferase</keyword>
<keyword evidence="5 6" id="KW-0819">tRNA processing</keyword>
<protein>
    <recommendedName>
        <fullName evidence="5 6">tRNA dimethylallyltransferase</fullName>
        <ecNumber evidence="5 6">2.5.1.75</ecNumber>
    </recommendedName>
</protein>
<evidence type="ECO:0000256" key="1">
    <source>
        <dbReference type="ARBA" id="ARBA00005842"/>
    </source>
</evidence>
<dbReference type="PANTHER" id="PTHR11088">
    <property type="entry name" value="TRNA DIMETHYLALLYLTRANSFERASE"/>
    <property type="match status" value="1"/>
</dbReference>
<dbReference type="GO" id="GO:0006400">
    <property type="term" value="P:tRNA modification"/>
    <property type="evidence" value="ECO:0007669"/>
    <property type="project" value="TreeGrafter"/>
</dbReference>
<dbReference type="InterPro" id="IPR030666">
    <property type="entry name" value="IPP_transferase_euk"/>
</dbReference>
<keyword evidence="3 5" id="KW-0547">Nucleotide-binding</keyword>
<organism evidence="8 9">
    <name type="scientific">Lachancea nothofagi CBS 11611</name>
    <dbReference type="NCBI Taxonomy" id="1266666"/>
    <lineage>
        <taxon>Eukaryota</taxon>
        <taxon>Fungi</taxon>
        <taxon>Dikarya</taxon>
        <taxon>Ascomycota</taxon>
        <taxon>Saccharomycotina</taxon>
        <taxon>Saccharomycetes</taxon>
        <taxon>Saccharomycetales</taxon>
        <taxon>Saccharomycetaceae</taxon>
        <taxon>Lachancea</taxon>
    </lineage>
</organism>
<dbReference type="InterPro" id="IPR039657">
    <property type="entry name" value="Dimethylallyltransferase"/>
</dbReference>
<dbReference type="SUPFAM" id="SSF52540">
    <property type="entry name" value="P-loop containing nucleoside triphosphate hydrolases"/>
    <property type="match status" value="1"/>
</dbReference>
<evidence type="ECO:0000256" key="2">
    <source>
        <dbReference type="ARBA" id="ARBA00022679"/>
    </source>
</evidence>
<gene>
    <name evidence="8" type="ORF">LANO_0H16908G</name>
</gene>
<dbReference type="Gene3D" id="3.40.50.300">
    <property type="entry name" value="P-loop containing nucleotide triphosphate hydrolases"/>
    <property type="match status" value="1"/>
</dbReference>
<proteinExistence type="inferred from homology"/>
<evidence type="ECO:0000256" key="7">
    <source>
        <dbReference type="RuleBase" id="RU003785"/>
    </source>
</evidence>